<evidence type="ECO:0000313" key="3">
    <source>
        <dbReference type="EMBL" id="CAL1263394.1"/>
    </source>
</evidence>
<evidence type="ECO:0000313" key="4">
    <source>
        <dbReference type="Proteomes" id="UP001497382"/>
    </source>
</evidence>
<dbReference type="GO" id="GO:0009968">
    <property type="term" value="P:negative regulation of signal transduction"/>
    <property type="evidence" value="ECO:0007669"/>
    <property type="project" value="UniProtKB-KW"/>
</dbReference>
<name>A0AAV1YWL7_9ARAC</name>
<organism evidence="3 4">
    <name type="scientific">Larinioides sclopetarius</name>
    <dbReference type="NCBI Taxonomy" id="280406"/>
    <lineage>
        <taxon>Eukaryota</taxon>
        <taxon>Metazoa</taxon>
        <taxon>Ecdysozoa</taxon>
        <taxon>Arthropoda</taxon>
        <taxon>Chelicerata</taxon>
        <taxon>Arachnida</taxon>
        <taxon>Araneae</taxon>
        <taxon>Araneomorphae</taxon>
        <taxon>Entelegynae</taxon>
        <taxon>Araneoidea</taxon>
        <taxon>Araneidae</taxon>
        <taxon>Larinioides</taxon>
    </lineage>
</organism>
<reference evidence="3 4" key="1">
    <citation type="submission" date="2024-04" db="EMBL/GenBank/DDBJ databases">
        <authorList>
            <person name="Rising A."/>
            <person name="Reimegard J."/>
            <person name="Sonavane S."/>
            <person name="Akerstrom W."/>
            <person name="Nylinder S."/>
            <person name="Hedman E."/>
            <person name="Kallberg Y."/>
        </authorList>
    </citation>
    <scope>NUCLEOTIDE SEQUENCE [LARGE SCALE GENOMIC DNA]</scope>
</reference>
<dbReference type="PANTHER" id="PTHR21029">
    <property type="entry name" value="R-SEVEN BINDING PROTEIN (R7BP) HOMOLOG"/>
    <property type="match status" value="1"/>
</dbReference>
<sequence>MSCGAELAKRRNEQASISGGIRAAINRRLSRPGVYESPEASKSSELQLADCQRIIEELNSSVANFRDLLIHIGKGHDNPEVRDKMRVMRKKCVDRCSTANRVLMPQIRNDVAEGIPVDSQHLVNLVCCTQLLLREIHKCRLLIMAHPMDMTSFYERRPRSSGVAVLDKLILWRPPLHDYHQEELISIQRDTDTVNSMLNDMLDFMPQEAGGKSLEDSFHKWRRRRKRALYRKCGYWNCFCRSSTSC</sequence>
<keyword evidence="4" id="KW-1185">Reference proteome</keyword>
<dbReference type="AlphaFoldDB" id="A0AAV1YWL7"/>
<dbReference type="InterPro" id="IPR026512">
    <property type="entry name" value="RGS7BP/RGS9BP"/>
</dbReference>
<comment type="caution">
    <text evidence="3">The sequence shown here is derived from an EMBL/GenBank/DDBJ whole genome shotgun (WGS) entry which is preliminary data.</text>
</comment>
<dbReference type="Proteomes" id="UP001497382">
    <property type="component" value="Unassembled WGS sequence"/>
</dbReference>
<comment type="similarity">
    <text evidence="1">Belongs to the RGS7BP/RGS9BP family.</text>
</comment>
<keyword evidence="2" id="KW-0734">Signal transduction inhibitor</keyword>
<accession>A0AAV1YWL7</accession>
<protein>
    <submittedName>
        <fullName evidence="3">Uncharacterized protein</fullName>
    </submittedName>
</protein>
<evidence type="ECO:0000256" key="1">
    <source>
        <dbReference type="ARBA" id="ARBA00007457"/>
    </source>
</evidence>
<proteinExistence type="inferred from homology"/>
<evidence type="ECO:0000256" key="2">
    <source>
        <dbReference type="ARBA" id="ARBA00022700"/>
    </source>
</evidence>
<gene>
    <name evidence="3" type="ORF">LARSCL_LOCUS1473</name>
</gene>
<dbReference type="EMBL" id="CAXIEN010000008">
    <property type="protein sequence ID" value="CAL1263394.1"/>
    <property type="molecule type" value="Genomic_DNA"/>
</dbReference>